<dbReference type="AlphaFoldDB" id="A0A0B0MH45"/>
<evidence type="ECO:0000256" key="1">
    <source>
        <dbReference type="SAM" id="MobiDB-lite"/>
    </source>
</evidence>
<comment type="caution">
    <text evidence="2">The sequence shown here is derived from an EMBL/GenBank/DDBJ whole genome shotgun (WGS) entry which is preliminary data.</text>
</comment>
<feature type="compositionally biased region" description="Polar residues" evidence="1">
    <location>
        <begin position="28"/>
        <end position="37"/>
    </location>
</feature>
<protein>
    <submittedName>
        <fullName evidence="2">Uncharacterized protein</fullName>
    </submittedName>
</protein>
<evidence type="ECO:0000313" key="3">
    <source>
        <dbReference type="Proteomes" id="UP000032142"/>
    </source>
</evidence>
<proteinExistence type="predicted"/>
<feature type="region of interest" description="Disordered" evidence="1">
    <location>
        <begin position="1"/>
        <end position="41"/>
    </location>
</feature>
<accession>A0A0B0MH45</accession>
<sequence>MFCTQESIKSQKKQKTSQKRDKTDQIEKMTQPQPCHTDSSHARVFRGCRPRLSRFTWPGH</sequence>
<reference evidence="3" key="1">
    <citation type="submission" date="2014-09" db="EMBL/GenBank/DDBJ databases">
        <authorList>
            <person name="Mudge J."/>
            <person name="Ramaraj T."/>
            <person name="Lindquist I.E."/>
            <person name="Bharti A.K."/>
            <person name="Sundararajan A."/>
            <person name="Cameron C.T."/>
            <person name="Woodward J.E."/>
            <person name="May G.D."/>
            <person name="Brubaker C."/>
            <person name="Broadhvest J."/>
            <person name="Wilkins T.A."/>
        </authorList>
    </citation>
    <scope>NUCLEOTIDE SEQUENCE</scope>
    <source>
        <strain evidence="3">cv. AKA8401</strain>
    </source>
</reference>
<evidence type="ECO:0000313" key="2">
    <source>
        <dbReference type="EMBL" id="KHF98220.1"/>
    </source>
</evidence>
<dbReference type="EMBL" id="JRRC01032856">
    <property type="protein sequence ID" value="KHF98220.1"/>
    <property type="molecule type" value="Genomic_DNA"/>
</dbReference>
<dbReference type="Proteomes" id="UP000032142">
    <property type="component" value="Unassembled WGS sequence"/>
</dbReference>
<feature type="compositionally biased region" description="Basic and acidic residues" evidence="1">
    <location>
        <begin position="18"/>
        <end position="27"/>
    </location>
</feature>
<keyword evidence="3" id="KW-1185">Reference proteome</keyword>
<gene>
    <name evidence="2" type="ORF">F383_37525</name>
</gene>
<organism evidence="2 3">
    <name type="scientific">Gossypium arboreum</name>
    <name type="common">Tree cotton</name>
    <name type="synonym">Gossypium nanking</name>
    <dbReference type="NCBI Taxonomy" id="29729"/>
    <lineage>
        <taxon>Eukaryota</taxon>
        <taxon>Viridiplantae</taxon>
        <taxon>Streptophyta</taxon>
        <taxon>Embryophyta</taxon>
        <taxon>Tracheophyta</taxon>
        <taxon>Spermatophyta</taxon>
        <taxon>Magnoliopsida</taxon>
        <taxon>eudicotyledons</taxon>
        <taxon>Gunneridae</taxon>
        <taxon>Pentapetalae</taxon>
        <taxon>rosids</taxon>
        <taxon>malvids</taxon>
        <taxon>Malvales</taxon>
        <taxon>Malvaceae</taxon>
        <taxon>Malvoideae</taxon>
        <taxon>Gossypium</taxon>
    </lineage>
</organism>
<name>A0A0B0MH45_GOSAR</name>